<accession>A0A855Y654</accession>
<evidence type="ECO:0000313" key="1">
    <source>
        <dbReference type="EMBL" id="PWW37394.1"/>
    </source>
</evidence>
<reference evidence="1 2" key="1">
    <citation type="submission" date="2018-05" db="EMBL/GenBank/DDBJ databases">
        <title>Freshwater and sediment microbial communities from various areas in North America, analyzing microbe dynamics in response to fracking.</title>
        <authorList>
            <person name="Lamendella R."/>
        </authorList>
    </citation>
    <scope>NUCLEOTIDE SEQUENCE [LARGE SCALE GENOMIC DNA]</scope>
    <source>
        <strain evidence="1 2">DB-3</strain>
    </source>
</reference>
<comment type="caution">
    <text evidence="1">The sequence shown here is derived from an EMBL/GenBank/DDBJ whole genome shotgun (WGS) entry which is preliminary data.</text>
</comment>
<gene>
    <name evidence="1" type="ORF">DET56_109281</name>
</gene>
<name>A0A855Y654_9BACL</name>
<dbReference type="Pfam" id="PF05135">
    <property type="entry name" value="Phage_connect_1"/>
    <property type="match status" value="1"/>
</dbReference>
<dbReference type="InterPro" id="IPR006450">
    <property type="entry name" value="Phage_HK97_gp6-like"/>
</dbReference>
<dbReference type="InterPro" id="IPR021146">
    <property type="entry name" value="Phage_gp6-like_head-tail"/>
</dbReference>
<dbReference type="RefSeq" id="WP_110000810.1">
    <property type="nucleotide sequence ID" value="NZ_QGTZ01000009.1"/>
</dbReference>
<sequence length="104" mass="11737">MVELSLETLKKYLRIDGSEDDEILTLLVDVAKEYLNGAGVLESDKALYRLAIMMHVALNYENRNPAIKIESINFSLQSIILQLKEWGNPIEIPSGEDFPGETEI</sequence>
<protein>
    <submittedName>
        <fullName evidence="1">Putative phage protein (Predicted DNA packaging)</fullName>
    </submittedName>
</protein>
<dbReference type="EMBL" id="QGTZ01000009">
    <property type="protein sequence ID" value="PWW37394.1"/>
    <property type="molecule type" value="Genomic_DNA"/>
</dbReference>
<evidence type="ECO:0000313" key="2">
    <source>
        <dbReference type="Proteomes" id="UP000247078"/>
    </source>
</evidence>
<dbReference type="NCBIfam" id="TIGR01560">
    <property type="entry name" value="put_DNA_pack"/>
    <property type="match status" value="1"/>
</dbReference>
<dbReference type="CDD" id="cd08054">
    <property type="entry name" value="gp6"/>
    <property type="match status" value="1"/>
</dbReference>
<dbReference type="AlphaFoldDB" id="A0A855Y654"/>
<dbReference type="Proteomes" id="UP000247078">
    <property type="component" value="Unassembled WGS sequence"/>
</dbReference>
<organism evidence="1 2">
    <name type="scientific">Paenibacillus pabuli</name>
    <dbReference type="NCBI Taxonomy" id="1472"/>
    <lineage>
        <taxon>Bacteria</taxon>
        <taxon>Bacillati</taxon>
        <taxon>Bacillota</taxon>
        <taxon>Bacilli</taxon>
        <taxon>Bacillales</taxon>
        <taxon>Paenibacillaceae</taxon>
        <taxon>Paenibacillus</taxon>
    </lineage>
</organism>
<proteinExistence type="predicted"/>
<dbReference type="Gene3D" id="1.10.3230.30">
    <property type="entry name" value="Phage gp6-like head-tail connector protein"/>
    <property type="match status" value="1"/>
</dbReference>